<organism evidence="2 3">
    <name type="scientific">Dreissena polymorpha</name>
    <name type="common">Zebra mussel</name>
    <name type="synonym">Mytilus polymorpha</name>
    <dbReference type="NCBI Taxonomy" id="45954"/>
    <lineage>
        <taxon>Eukaryota</taxon>
        <taxon>Metazoa</taxon>
        <taxon>Spiralia</taxon>
        <taxon>Lophotrochozoa</taxon>
        <taxon>Mollusca</taxon>
        <taxon>Bivalvia</taxon>
        <taxon>Autobranchia</taxon>
        <taxon>Heteroconchia</taxon>
        <taxon>Euheterodonta</taxon>
        <taxon>Imparidentia</taxon>
        <taxon>Neoheterodontei</taxon>
        <taxon>Myida</taxon>
        <taxon>Dreissenoidea</taxon>
        <taxon>Dreissenidae</taxon>
        <taxon>Dreissena</taxon>
    </lineage>
</organism>
<dbReference type="AlphaFoldDB" id="A0A9D4N5J7"/>
<reference evidence="2" key="2">
    <citation type="submission" date="2020-11" db="EMBL/GenBank/DDBJ databases">
        <authorList>
            <person name="McCartney M.A."/>
            <person name="Auch B."/>
            <person name="Kono T."/>
            <person name="Mallez S."/>
            <person name="Becker A."/>
            <person name="Gohl D.M."/>
            <person name="Silverstein K.A.T."/>
            <person name="Koren S."/>
            <person name="Bechman K.B."/>
            <person name="Herman A."/>
            <person name="Abrahante J.E."/>
            <person name="Garbe J."/>
        </authorList>
    </citation>
    <scope>NUCLEOTIDE SEQUENCE</scope>
    <source>
        <strain evidence="2">Duluth1</strain>
        <tissue evidence="2">Whole animal</tissue>
    </source>
</reference>
<dbReference type="EMBL" id="JAIWYP010000001">
    <property type="protein sequence ID" value="KAH3890122.1"/>
    <property type="molecule type" value="Genomic_DNA"/>
</dbReference>
<reference evidence="2" key="1">
    <citation type="journal article" date="2019" name="bioRxiv">
        <title>The Genome of the Zebra Mussel, Dreissena polymorpha: A Resource for Invasive Species Research.</title>
        <authorList>
            <person name="McCartney M.A."/>
            <person name="Auch B."/>
            <person name="Kono T."/>
            <person name="Mallez S."/>
            <person name="Zhang Y."/>
            <person name="Obille A."/>
            <person name="Becker A."/>
            <person name="Abrahante J.E."/>
            <person name="Garbe J."/>
            <person name="Badalamenti J.P."/>
            <person name="Herman A."/>
            <person name="Mangelson H."/>
            <person name="Liachko I."/>
            <person name="Sullivan S."/>
            <person name="Sone E.D."/>
            <person name="Koren S."/>
            <person name="Silverstein K.A.T."/>
            <person name="Beckman K.B."/>
            <person name="Gohl D.M."/>
        </authorList>
    </citation>
    <scope>NUCLEOTIDE SEQUENCE</scope>
    <source>
        <strain evidence="2">Duluth1</strain>
        <tissue evidence="2">Whole animal</tissue>
    </source>
</reference>
<feature type="region of interest" description="Disordered" evidence="1">
    <location>
        <begin position="1"/>
        <end position="23"/>
    </location>
</feature>
<dbReference type="Proteomes" id="UP000828390">
    <property type="component" value="Unassembled WGS sequence"/>
</dbReference>
<evidence type="ECO:0000313" key="3">
    <source>
        <dbReference type="Proteomes" id="UP000828390"/>
    </source>
</evidence>
<comment type="caution">
    <text evidence="2">The sequence shown here is derived from an EMBL/GenBank/DDBJ whole genome shotgun (WGS) entry which is preliminary data.</text>
</comment>
<proteinExistence type="predicted"/>
<accession>A0A9D4N5J7</accession>
<keyword evidence="3" id="KW-1185">Reference proteome</keyword>
<name>A0A9D4N5J7_DREPO</name>
<sequence>MRKAETDRRGVNYIPTETGSETSKLQDKLAHLQDEHQYLGERESISVTPKGRLPKVKSRTDEIRRIEDRRDPKTEEIHLQYCEKTISLLQLELKENKLKNFKETEIRELKLKRHKEQLIKLQQKIADRLSDLEEREKKLADRSKRQKEGEQQLHDTNRPFGRCKERDKIDSRIRQPEQQKTRLEAGFLEEGQNAIRNPTTTNHNAREFNEKVIFTSFLTMLLQQFV</sequence>
<protein>
    <submittedName>
        <fullName evidence="2">Uncharacterized protein</fullName>
    </submittedName>
</protein>
<feature type="region of interest" description="Disordered" evidence="1">
    <location>
        <begin position="136"/>
        <end position="176"/>
    </location>
</feature>
<evidence type="ECO:0000313" key="2">
    <source>
        <dbReference type="EMBL" id="KAH3890122.1"/>
    </source>
</evidence>
<feature type="compositionally biased region" description="Basic and acidic residues" evidence="1">
    <location>
        <begin position="1"/>
        <end position="10"/>
    </location>
</feature>
<gene>
    <name evidence="2" type="ORF">DPMN_014193</name>
</gene>
<evidence type="ECO:0000256" key="1">
    <source>
        <dbReference type="SAM" id="MobiDB-lite"/>
    </source>
</evidence>